<dbReference type="AlphaFoldDB" id="A0A816PN21"/>
<sequence length="49" mass="5827">MLHLLPTDPAIYLLQILTLKALFKSILHDEAQRFLTQYSHLSYKRNQSR</sequence>
<gene>
    <name evidence="1" type="ORF">DARMORV10_A09P62120.1</name>
</gene>
<dbReference type="EMBL" id="HG994363">
    <property type="protein sequence ID" value="CAF2050775.1"/>
    <property type="molecule type" value="Genomic_DNA"/>
</dbReference>
<evidence type="ECO:0000313" key="1">
    <source>
        <dbReference type="EMBL" id="CAF2050775.1"/>
    </source>
</evidence>
<protein>
    <submittedName>
        <fullName evidence="1">(rape) hypothetical protein</fullName>
    </submittedName>
</protein>
<name>A0A816PN21_BRANA</name>
<dbReference type="Proteomes" id="UP001295469">
    <property type="component" value="Chromosome A09"/>
</dbReference>
<reference evidence="1" key="1">
    <citation type="submission" date="2021-01" db="EMBL/GenBank/DDBJ databases">
        <authorList>
            <consortium name="Genoscope - CEA"/>
            <person name="William W."/>
        </authorList>
    </citation>
    <scope>NUCLEOTIDE SEQUENCE</scope>
</reference>
<proteinExistence type="predicted"/>
<organism evidence="1">
    <name type="scientific">Brassica napus</name>
    <name type="common">Rape</name>
    <dbReference type="NCBI Taxonomy" id="3708"/>
    <lineage>
        <taxon>Eukaryota</taxon>
        <taxon>Viridiplantae</taxon>
        <taxon>Streptophyta</taxon>
        <taxon>Embryophyta</taxon>
        <taxon>Tracheophyta</taxon>
        <taxon>Spermatophyta</taxon>
        <taxon>Magnoliopsida</taxon>
        <taxon>eudicotyledons</taxon>
        <taxon>Gunneridae</taxon>
        <taxon>Pentapetalae</taxon>
        <taxon>rosids</taxon>
        <taxon>malvids</taxon>
        <taxon>Brassicales</taxon>
        <taxon>Brassicaceae</taxon>
        <taxon>Brassiceae</taxon>
        <taxon>Brassica</taxon>
    </lineage>
</organism>
<accession>A0A816PN21</accession>